<protein>
    <submittedName>
        <fullName evidence="3">Os09g0328900 protein</fullName>
    </submittedName>
</protein>
<reference evidence="4" key="1">
    <citation type="journal article" date="2005" name="Nature">
        <title>The map-based sequence of the rice genome.</title>
        <authorList>
            <consortium name="International rice genome sequencing project (IRGSP)"/>
            <person name="Matsumoto T."/>
            <person name="Wu J."/>
            <person name="Kanamori H."/>
            <person name="Katayose Y."/>
            <person name="Fujisawa M."/>
            <person name="Namiki N."/>
            <person name="Mizuno H."/>
            <person name="Yamamoto K."/>
            <person name="Antonio B.A."/>
            <person name="Baba T."/>
            <person name="Sakata K."/>
            <person name="Nagamura Y."/>
            <person name="Aoki H."/>
            <person name="Arikawa K."/>
            <person name="Arita K."/>
            <person name="Bito T."/>
            <person name="Chiden Y."/>
            <person name="Fujitsuka N."/>
            <person name="Fukunaka R."/>
            <person name="Hamada M."/>
            <person name="Harada C."/>
            <person name="Hayashi A."/>
            <person name="Hijishita S."/>
            <person name="Honda M."/>
            <person name="Hosokawa S."/>
            <person name="Ichikawa Y."/>
            <person name="Idonuma A."/>
            <person name="Iijima M."/>
            <person name="Ikeda M."/>
            <person name="Ikeno M."/>
            <person name="Ito K."/>
            <person name="Ito S."/>
            <person name="Ito T."/>
            <person name="Ito Y."/>
            <person name="Ito Y."/>
            <person name="Iwabuchi A."/>
            <person name="Kamiya K."/>
            <person name="Karasawa W."/>
            <person name="Kurita K."/>
            <person name="Katagiri S."/>
            <person name="Kikuta A."/>
            <person name="Kobayashi H."/>
            <person name="Kobayashi N."/>
            <person name="Machita K."/>
            <person name="Maehara T."/>
            <person name="Masukawa M."/>
            <person name="Mizubayashi T."/>
            <person name="Mukai Y."/>
            <person name="Nagasaki H."/>
            <person name="Nagata Y."/>
            <person name="Naito S."/>
            <person name="Nakashima M."/>
            <person name="Nakama Y."/>
            <person name="Nakamichi Y."/>
            <person name="Nakamura M."/>
            <person name="Meguro A."/>
            <person name="Negishi M."/>
            <person name="Ohta I."/>
            <person name="Ohta T."/>
            <person name="Okamoto M."/>
            <person name="Ono N."/>
            <person name="Saji S."/>
            <person name="Sakaguchi M."/>
            <person name="Sakai K."/>
            <person name="Shibata M."/>
            <person name="Shimokawa T."/>
            <person name="Song J."/>
            <person name="Takazaki Y."/>
            <person name="Terasawa K."/>
            <person name="Tsugane M."/>
            <person name="Tsuji K."/>
            <person name="Ueda S."/>
            <person name="Waki K."/>
            <person name="Yamagata H."/>
            <person name="Yamamoto M."/>
            <person name="Yamamoto S."/>
            <person name="Yamane H."/>
            <person name="Yoshiki S."/>
            <person name="Yoshihara R."/>
            <person name="Yukawa K."/>
            <person name="Zhong H."/>
            <person name="Yano M."/>
            <person name="Yuan Q."/>
            <person name="Ouyang S."/>
            <person name="Liu J."/>
            <person name="Jones K.M."/>
            <person name="Gansberger K."/>
            <person name="Moffat K."/>
            <person name="Hill J."/>
            <person name="Bera J."/>
            <person name="Fadrosh D."/>
            <person name="Jin S."/>
            <person name="Johri S."/>
            <person name="Kim M."/>
            <person name="Overton L."/>
            <person name="Reardon M."/>
            <person name="Tsitrin T."/>
            <person name="Vuong H."/>
            <person name="Weaver B."/>
            <person name="Ciecko A."/>
            <person name="Tallon L."/>
            <person name="Jackson J."/>
            <person name="Pai G."/>
            <person name="Aken S.V."/>
            <person name="Utterback T."/>
            <person name="Reidmuller S."/>
            <person name="Feldblyum T."/>
            <person name="Hsiao J."/>
            <person name="Zismann V."/>
            <person name="Iobst S."/>
            <person name="de Vazeille A.R."/>
            <person name="Buell C.R."/>
            <person name="Ying K."/>
            <person name="Li Y."/>
            <person name="Lu T."/>
            <person name="Huang Y."/>
            <person name="Zhao Q."/>
            <person name="Feng Q."/>
            <person name="Zhang L."/>
            <person name="Zhu J."/>
            <person name="Weng Q."/>
            <person name="Mu J."/>
            <person name="Lu Y."/>
            <person name="Fan D."/>
            <person name="Liu Y."/>
            <person name="Guan J."/>
            <person name="Zhang Y."/>
            <person name="Yu S."/>
            <person name="Liu X."/>
            <person name="Zhang Y."/>
            <person name="Hong G."/>
            <person name="Han B."/>
            <person name="Choisne N."/>
            <person name="Demange N."/>
            <person name="Orjeda G."/>
            <person name="Samain S."/>
            <person name="Cattolico L."/>
            <person name="Pelletier E."/>
            <person name="Couloux A."/>
            <person name="Segurens B."/>
            <person name="Wincker P."/>
            <person name="D'Hont A."/>
            <person name="Scarpelli C."/>
            <person name="Weissenbach J."/>
            <person name="Salanoubat M."/>
            <person name="Quetier F."/>
            <person name="Yu Y."/>
            <person name="Kim H.R."/>
            <person name="Rambo T."/>
            <person name="Currie J."/>
            <person name="Collura K."/>
            <person name="Luo M."/>
            <person name="Yang T."/>
            <person name="Ammiraju J.S.S."/>
            <person name="Engler F."/>
            <person name="Soderlund C."/>
            <person name="Wing R.A."/>
            <person name="Palmer L.E."/>
            <person name="de la Bastide M."/>
            <person name="Spiegel L."/>
            <person name="Nascimento L."/>
            <person name="Zutavern T."/>
            <person name="O'Shaughnessy A."/>
            <person name="Dike S."/>
            <person name="Dedhia N."/>
            <person name="Preston R."/>
            <person name="Balija V."/>
            <person name="McCombie W.R."/>
            <person name="Chow T."/>
            <person name="Chen H."/>
            <person name="Chung M."/>
            <person name="Chen C."/>
            <person name="Shaw J."/>
            <person name="Wu H."/>
            <person name="Hsiao K."/>
            <person name="Chao Y."/>
            <person name="Chu M."/>
            <person name="Cheng C."/>
            <person name="Hour A."/>
            <person name="Lee P."/>
            <person name="Lin S."/>
            <person name="Lin Y."/>
            <person name="Liou J."/>
            <person name="Liu S."/>
            <person name="Hsing Y."/>
            <person name="Raghuvanshi S."/>
            <person name="Mohanty A."/>
            <person name="Bharti A.K."/>
            <person name="Gaur A."/>
            <person name="Gupta V."/>
            <person name="Kumar D."/>
            <person name="Ravi V."/>
            <person name="Vij S."/>
            <person name="Kapur A."/>
            <person name="Khurana P."/>
            <person name="Khurana P."/>
            <person name="Khurana J.P."/>
            <person name="Tyagi A.K."/>
            <person name="Gaikwad K."/>
            <person name="Singh A."/>
            <person name="Dalal V."/>
            <person name="Srivastava S."/>
            <person name="Dixit A."/>
            <person name="Pal A.K."/>
            <person name="Ghazi I.A."/>
            <person name="Yadav M."/>
            <person name="Pandit A."/>
            <person name="Bhargava A."/>
            <person name="Sureshbabu K."/>
            <person name="Batra K."/>
            <person name="Sharma T.R."/>
            <person name="Mohapatra T."/>
            <person name="Singh N.K."/>
            <person name="Messing J."/>
            <person name="Nelson A.B."/>
            <person name="Fuks G."/>
            <person name="Kavchok S."/>
            <person name="Keizer G."/>
            <person name="Linton E."/>
            <person name="Llaca V."/>
            <person name="Song R."/>
            <person name="Tanyolac B."/>
            <person name="Young S."/>
            <person name="Ho-Il K."/>
            <person name="Hahn J.H."/>
            <person name="Sangsakoo G."/>
            <person name="Vanavichit A."/>
            <person name="de Mattos Luiz.A.T."/>
            <person name="Zimmer P.D."/>
            <person name="Malone G."/>
            <person name="Dellagostin O."/>
            <person name="de Oliveira A.C."/>
            <person name="Bevan M."/>
            <person name="Bancroft I."/>
            <person name="Minx P."/>
            <person name="Cordum H."/>
            <person name="Wilson R."/>
            <person name="Cheng Z."/>
            <person name="Jin W."/>
            <person name="Jiang J."/>
            <person name="Leong S.A."/>
            <person name="Iwama H."/>
            <person name="Gojobori T."/>
            <person name="Itoh T."/>
            <person name="Niimura Y."/>
            <person name="Fujii Y."/>
            <person name="Habara T."/>
            <person name="Sakai H."/>
            <person name="Sato Y."/>
            <person name="Wilson G."/>
            <person name="Kumar K."/>
            <person name="McCouch S."/>
            <person name="Juretic N."/>
            <person name="Hoen D."/>
            <person name="Wright S."/>
            <person name="Bruskiewich R."/>
            <person name="Bureau T."/>
            <person name="Miyao A."/>
            <person name="Hirochika H."/>
            <person name="Nishikawa T."/>
            <person name="Kadowaki K."/>
            <person name="Sugiura M."/>
            <person name="Burr B."/>
            <person name="Sasaki T."/>
        </authorList>
    </citation>
    <scope>NUCLEOTIDE SEQUENCE [LARGE SCALE GENOMIC DNA]</scope>
    <source>
        <strain evidence="4">cv. Nipponbare</strain>
    </source>
</reference>
<dbReference type="OMA" id="AIMADTF"/>
<dbReference type="InterPro" id="IPR016166">
    <property type="entry name" value="FAD-bd_PCMH"/>
</dbReference>
<dbReference type="PROSITE" id="PS51387">
    <property type="entry name" value="FAD_PCMH"/>
    <property type="match status" value="1"/>
</dbReference>
<dbReference type="Gene3D" id="3.30.465.10">
    <property type="match status" value="1"/>
</dbReference>
<keyword evidence="1" id="KW-0732">Signal</keyword>
<dbReference type="GO" id="GO:0071949">
    <property type="term" value="F:FAD binding"/>
    <property type="evidence" value="ECO:0007669"/>
    <property type="project" value="InterPro"/>
</dbReference>
<dbReference type="SMR" id="A0A0N7KQK9"/>
<dbReference type="EMBL" id="AP014965">
    <property type="protein sequence ID" value="BAT07506.1"/>
    <property type="molecule type" value="Genomic_DNA"/>
</dbReference>
<dbReference type="STRING" id="39947.A0A0N7KQK9"/>
<evidence type="ECO:0000313" key="3">
    <source>
        <dbReference type="EMBL" id="BAT07506.1"/>
    </source>
</evidence>
<sequence length="268" mass="28777">MRCNGKYLYKFIYTLSLVSLSLSPSLSGHQRRSSGGGGGWSTSDVRGQTAWVGSGTMLGEVYYAIANKTSRLGFPGSVGPTVGIGGYLSGGGFDLMLRKHGLASDHVLDATMVDAKGRLLDRAAMKADLFWAIRGGGSGNFGIVLSCKLRLVPIPATVTVFTVHRSRNQSTTNLLIKWQRVAPSLPSDAFLHVVVPLYLDTRAGLIAIMADTFPELNVTASDCTEMMWIQSVLDFAFYSTGKPSEMLLDRGNGIGDPSGSWMRLARSS</sequence>
<dbReference type="eggNOG" id="ENOG502QVGN">
    <property type="taxonomic scope" value="Eukaryota"/>
</dbReference>
<dbReference type="Proteomes" id="UP000059680">
    <property type="component" value="Chromosome 9"/>
</dbReference>
<accession>A0A0N7KQK9</accession>
<dbReference type="Gramene" id="Os09t0328900-00">
    <property type="protein sequence ID" value="Os09t0328900-00"/>
    <property type="gene ID" value="Os09g0328900"/>
</dbReference>
<dbReference type="SUPFAM" id="SSF56176">
    <property type="entry name" value="FAD-binding/transporter-associated domain-like"/>
    <property type="match status" value="1"/>
</dbReference>
<reference evidence="3 4" key="3">
    <citation type="journal article" date="2013" name="Rice">
        <title>Improvement of the Oryza sativa Nipponbare reference genome using next generation sequence and optical map data.</title>
        <authorList>
            <person name="Kawahara Y."/>
            <person name="de la Bastide M."/>
            <person name="Hamilton J.P."/>
            <person name="Kanamori H."/>
            <person name="McCombie W.R."/>
            <person name="Ouyang S."/>
            <person name="Schwartz D.C."/>
            <person name="Tanaka T."/>
            <person name="Wu J."/>
            <person name="Zhou S."/>
            <person name="Childs K.L."/>
            <person name="Davidson R.M."/>
            <person name="Lin H."/>
            <person name="Quesada-Ocampo L."/>
            <person name="Vaillancourt B."/>
            <person name="Sakai H."/>
            <person name="Lee S.S."/>
            <person name="Kim J."/>
            <person name="Numa H."/>
            <person name="Itoh T."/>
            <person name="Buell C.R."/>
            <person name="Matsumoto T."/>
        </authorList>
    </citation>
    <scope>NUCLEOTIDE SEQUENCE [LARGE SCALE GENOMIC DNA]</scope>
    <source>
        <strain evidence="4">cv. Nipponbare</strain>
    </source>
</reference>
<organism evidence="3 4">
    <name type="scientific">Oryza sativa subsp. japonica</name>
    <name type="common">Rice</name>
    <dbReference type="NCBI Taxonomy" id="39947"/>
    <lineage>
        <taxon>Eukaryota</taxon>
        <taxon>Viridiplantae</taxon>
        <taxon>Streptophyta</taxon>
        <taxon>Embryophyta</taxon>
        <taxon>Tracheophyta</taxon>
        <taxon>Spermatophyta</taxon>
        <taxon>Magnoliopsida</taxon>
        <taxon>Liliopsida</taxon>
        <taxon>Poales</taxon>
        <taxon>Poaceae</taxon>
        <taxon>BOP clade</taxon>
        <taxon>Oryzoideae</taxon>
        <taxon>Oryzeae</taxon>
        <taxon>Oryzinae</taxon>
        <taxon>Oryza</taxon>
        <taxon>Oryza sativa</taxon>
    </lineage>
</organism>
<reference evidence="3 4" key="2">
    <citation type="journal article" date="2013" name="Plant Cell Physiol.">
        <title>Rice Annotation Project Database (RAP-DB): an integrative and interactive database for rice genomics.</title>
        <authorList>
            <person name="Sakai H."/>
            <person name="Lee S.S."/>
            <person name="Tanaka T."/>
            <person name="Numa H."/>
            <person name="Kim J."/>
            <person name="Kawahara Y."/>
            <person name="Wakimoto H."/>
            <person name="Yang C.C."/>
            <person name="Iwamoto M."/>
            <person name="Abe T."/>
            <person name="Yamada Y."/>
            <person name="Muto A."/>
            <person name="Inokuchi H."/>
            <person name="Ikemura T."/>
            <person name="Matsumoto T."/>
            <person name="Sasaki T."/>
            <person name="Itoh T."/>
        </authorList>
    </citation>
    <scope>NUCLEOTIDE SEQUENCE [LARGE SCALE GENOMIC DNA]</scope>
    <source>
        <strain evidence="4">cv. Nipponbare</strain>
    </source>
</reference>
<dbReference type="Pfam" id="PF01565">
    <property type="entry name" value="FAD_binding_4"/>
    <property type="match status" value="1"/>
</dbReference>
<name>A0A0N7KQK9_ORYSJ</name>
<dbReference type="GO" id="GO:0016491">
    <property type="term" value="F:oxidoreductase activity"/>
    <property type="evidence" value="ECO:0007669"/>
    <property type="project" value="UniProtKB-ARBA"/>
</dbReference>
<dbReference type="InterPro" id="IPR016169">
    <property type="entry name" value="FAD-bd_PCMH_sub2"/>
</dbReference>
<dbReference type="OrthoDB" id="407275at2759"/>
<feature type="chain" id="PRO_5006014862" evidence="1">
    <location>
        <begin position="29"/>
        <end position="268"/>
    </location>
</feature>
<dbReference type="PaxDb" id="39947-A0A0N7KQK9"/>
<evidence type="ECO:0000259" key="2">
    <source>
        <dbReference type="PROSITE" id="PS51387"/>
    </source>
</evidence>
<dbReference type="PANTHER" id="PTHR32448">
    <property type="entry name" value="OS08G0158400 PROTEIN"/>
    <property type="match status" value="1"/>
</dbReference>
<proteinExistence type="predicted"/>
<keyword evidence="4" id="KW-1185">Reference proteome</keyword>
<dbReference type="AlphaFoldDB" id="A0A0N7KQK9"/>
<evidence type="ECO:0000256" key="1">
    <source>
        <dbReference type="SAM" id="SignalP"/>
    </source>
</evidence>
<evidence type="ECO:0000313" key="4">
    <source>
        <dbReference type="Proteomes" id="UP000059680"/>
    </source>
</evidence>
<feature type="domain" description="FAD-binding PCMH-type" evidence="2">
    <location>
        <begin position="1"/>
        <end position="154"/>
    </location>
</feature>
<feature type="signal peptide" evidence="1">
    <location>
        <begin position="1"/>
        <end position="28"/>
    </location>
</feature>
<dbReference type="InterPro" id="IPR036318">
    <property type="entry name" value="FAD-bd_PCMH-like_sf"/>
</dbReference>
<gene>
    <name evidence="3" type="ordered locus">Os09g0328900</name>
    <name evidence="3" type="ORF">OSNPB_090328900</name>
</gene>
<dbReference type="Gene3D" id="3.40.462.20">
    <property type="match status" value="1"/>
</dbReference>
<dbReference type="InParanoid" id="A0A0N7KQK9"/>
<dbReference type="InterPro" id="IPR006094">
    <property type="entry name" value="Oxid_FAD_bind_N"/>
</dbReference>